<proteinExistence type="predicted"/>
<dbReference type="EMBL" id="QYUK01000011">
    <property type="protein sequence ID" value="RJF88201.1"/>
    <property type="molecule type" value="Genomic_DNA"/>
</dbReference>
<accession>A0A418WDW4</accession>
<dbReference type="Gene3D" id="3.10.129.10">
    <property type="entry name" value="Hotdog Thioesterase"/>
    <property type="match status" value="1"/>
</dbReference>
<gene>
    <name evidence="1" type="ORF">D3874_15235</name>
</gene>
<dbReference type="CDD" id="cd00586">
    <property type="entry name" value="4HBT"/>
    <property type="match status" value="1"/>
</dbReference>
<protein>
    <submittedName>
        <fullName evidence="1">Thioesterase-like protein</fullName>
    </submittedName>
</protein>
<name>A0A418WDW4_9PROT</name>
<reference evidence="1 2" key="1">
    <citation type="submission" date="2018-09" db="EMBL/GenBank/DDBJ databases">
        <authorList>
            <person name="Zhu H."/>
        </authorList>
    </citation>
    <scope>NUCLEOTIDE SEQUENCE [LARGE SCALE GENOMIC DNA]</scope>
    <source>
        <strain evidence="1 2">K1W22B-8</strain>
    </source>
</reference>
<keyword evidence="2" id="KW-1185">Reference proteome</keyword>
<organism evidence="1 2">
    <name type="scientific">Oleomonas cavernae</name>
    <dbReference type="NCBI Taxonomy" id="2320859"/>
    <lineage>
        <taxon>Bacteria</taxon>
        <taxon>Pseudomonadati</taxon>
        <taxon>Pseudomonadota</taxon>
        <taxon>Alphaproteobacteria</taxon>
        <taxon>Acetobacterales</taxon>
        <taxon>Acetobacteraceae</taxon>
        <taxon>Oleomonas</taxon>
    </lineage>
</organism>
<dbReference type="OrthoDB" id="9803287at2"/>
<dbReference type="Pfam" id="PF13279">
    <property type="entry name" value="4HBT_2"/>
    <property type="match status" value="1"/>
</dbReference>
<sequence length="163" mass="18459">MSFEAPLDCGQAVVLPEWIDYNGHMNVAYYVLAFDQALDRVFDRFDCGKDYVARSNHSFFVLEAHVRYLQEVTQGDPLAFTFQLIDHDAKRLHYFVEMRHAELGFLAATSEQVALHVDLEDRRSAAMPPQQQALFAQIAEDHGALPLPDGLGRNIRLRKPAAA</sequence>
<comment type="caution">
    <text evidence="1">The sequence shown here is derived from an EMBL/GenBank/DDBJ whole genome shotgun (WGS) entry which is preliminary data.</text>
</comment>
<dbReference type="GO" id="GO:0047617">
    <property type="term" value="F:fatty acyl-CoA hydrolase activity"/>
    <property type="evidence" value="ECO:0007669"/>
    <property type="project" value="TreeGrafter"/>
</dbReference>
<dbReference type="PANTHER" id="PTHR31793">
    <property type="entry name" value="4-HYDROXYBENZOYL-COA THIOESTERASE FAMILY MEMBER"/>
    <property type="match status" value="1"/>
</dbReference>
<evidence type="ECO:0000313" key="2">
    <source>
        <dbReference type="Proteomes" id="UP000284605"/>
    </source>
</evidence>
<dbReference type="AlphaFoldDB" id="A0A418WDW4"/>
<dbReference type="SUPFAM" id="SSF54637">
    <property type="entry name" value="Thioesterase/thiol ester dehydrase-isomerase"/>
    <property type="match status" value="1"/>
</dbReference>
<dbReference type="InterPro" id="IPR029069">
    <property type="entry name" value="HotDog_dom_sf"/>
</dbReference>
<dbReference type="PANTHER" id="PTHR31793:SF2">
    <property type="entry name" value="BLR1345 PROTEIN"/>
    <property type="match status" value="1"/>
</dbReference>
<dbReference type="InterPro" id="IPR050563">
    <property type="entry name" value="4-hydroxybenzoyl-CoA_TE"/>
</dbReference>
<dbReference type="RefSeq" id="WP_119778838.1">
    <property type="nucleotide sequence ID" value="NZ_QYUK01000011.1"/>
</dbReference>
<evidence type="ECO:0000313" key="1">
    <source>
        <dbReference type="EMBL" id="RJF88201.1"/>
    </source>
</evidence>
<dbReference type="Proteomes" id="UP000284605">
    <property type="component" value="Unassembled WGS sequence"/>
</dbReference>